<proteinExistence type="predicted"/>
<dbReference type="InterPro" id="IPR013216">
    <property type="entry name" value="Methyltransf_11"/>
</dbReference>
<evidence type="ECO:0000313" key="2">
    <source>
        <dbReference type="EMBL" id="PLW85820.1"/>
    </source>
</evidence>
<dbReference type="SUPFAM" id="SSF53335">
    <property type="entry name" value="S-adenosyl-L-methionine-dependent methyltransferases"/>
    <property type="match status" value="1"/>
</dbReference>
<dbReference type="InterPro" id="IPR029063">
    <property type="entry name" value="SAM-dependent_MTases_sf"/>
</dbReference>
<keyword evidence="3" id="KW-1185">Reference proteome</keyword>
<dbReference type="Gene3D" id="3.40.50.150">
    <property type="entry name" value="Vaccinia Virus protein VP39"/>
    <property type="match status" value="1"/>
</dbReference>
<name>A0AAP8MDK3_9GAMM</name>
<dbReference type="GO" id="GO:0008757">
    <property type="term" value="F:S-adenosylmethionine-dependent methyltransferase activity"/>
    <property type="evidence" value="ECO:0007669"/>
    <property type="project" value="InterPro"/>
</dbReference>
<keyword evidence="2" id="KW-0808">Transferase</keyword>
<gene>
    <name evidence="2" type="ORF">C0029_14585</name>
</gene>
<sequence>MAIYDRIGKGYSRRRVPDPRIESQLVARLGDATSVLNIGAGTGSYEPRHLPLVALEPSFEMISQRSSGAAPVVQGAAERLPFTDNSFSHVMTVLSMHHWQDVDAGLREICRVARDAFVVLTWDPEAQPFWLTRDYFPAFYEQDCGVFPSMTQIGAHFKEVEVAPLMIPADCMDGFLAAYWCRPEAYLDADVQQSISSFSRYPDTASGLEKLRADLASGAWARQNKALMSREHIDAGYRLLVARL</sequence>
<protein>
    <submittedName>
        <fullName evidence="2">Class I SAM-dependent methyltransferase</fullName>
    </submittedName>
</protein>
<dbReference type="PANTHER" id="PTHR43591">
    <property type="entry name" value="METHYLTRANSFERASE"/>
    <property type="match status" value="1"/>
</dbReference>
<evidence type="ECO:0000259" key="1">
    <source>
        <dbReference type="Pfam" id="PF08241"/>
    </source>
</evidence>
<feature type="domain" description="Methyltransferase type 11" evidence="1">
    <location>
        <begin position="36"/>
        <end position="114"/>
    </location>
</feature>
<reference evidence="2 3" key="1">
    <citation type="submission" date="2018-01" db="EMBL/GenBank/DDBJ databases">
        <title>The draft genome sequence of Halioglobus japonicus S1-36.</title>
        <authorList>
            <person name="Du Z.-J."/>
            <person name="Shi M.-J."/>
        </authorList>
    </citation>
    <scope>NUCLEOTIDE SEQUENCE [LARGE SCALE GENOMIC DNA]</scope>
    <source>
        <strain evidence="2 3">S1-36</strain>
    </source>
</reference>
<dbReference type="RefSeq" id="WP_084198554.1">
    <property type="nucleotide sequence ID" value="NZ_BMYL01000003.1"/>
</dbReference>
<dbReference type="AlphaFoldDB" id="A0AAP8MDK3"/>
<dbReference type="Pfam" id="PF08241">
    <property type="entry name" value="Methyltransf_11"/>
    <property type="match status" value="1"/>
</dbReference>
<organism evidence="2 3">
    <name type="scientific">Halioglobus japonicus</name>
    <dbReference type="NCBI Taxonomy" id="930805"/>
    <lineage>
        <taxon>Bacteria</taxon>
        <taxon>Pseudomonadati</taxon>
        <taxon>Pseudomonadota</taxon>
        <taxon>Gammaproteobacteria</taxon>
        <taxon>Cellvibrionales</taxon>
        <taxon>Halieaceae</taxon>
        <taxon>Halioglobus</taxon>
    </lineage>
</organism>
<accession>A0AAP8MDK3</accession>
<comment type="caution">
    <text evidence="2">The sequence shown here is derived from an EMBL/GenBank/DDBJ whole genome shotgun (WGS) entry which is preliminary data.</text>
</comment>
<dbReference type="PANTHER" id="PTHR43591:SF24">
    <property type="entry name" value="2-METHOXY-6-POLYPRENYL-1,4-BENZOQUINOL METHYLASE, MITOCHONDRIAL"/>
    <property type="match status" value="1"/>
</dbReference>
<dbReference type="GO" id="GO:0032259">
    <property type="term" value="P:methylation"/>
    <property type="evidence" value="ECO:0007669"/>
    <property type="project" value="UniProtKB-KW"/>
</dbReference>
<keyword evidence="2" id="KW-0489">Methyltransferase</keyword>
<evidence type="ECO:0000313" key="3">
    <source>
        <dbReference type="Proteomes" id="UP000235162"/>
    </source>
</evidence>
<dbReference type="Proteomes" id="UP000235162">
    <property type="component" value="Unassembled WGS sequence"/>
</dbReference>
<dbReference type="EMBL" id="PKUR01000003">
    <property type="protein sequence ID" value="PLW85820.1"/>
    <property type="molecule type" value="Genomic_DNA"/>
</dbReference>
<dbReference type="KEGG" id="hja:BST95_06030"/>